<name>A0AAN7DZ63_QUERU</name>
<dbReference type="Proteomes" id="UP001324115">
    <property type="component" value="Unassembled WGS sequence"/>
</dbReference>
<protein>
    <recommendedName>
        <fullName evidence="2">CCAAT-binding factor domain-containing protein</fullName>
    </recommendedName>
</protein>
<reference evidence="3 4" key="1">
    <citation type="journal article" date="2023" name="G3 (Bethesda)">
        <title>A haplotype-resolved chromosome-scale genome for Quercus rubra L. provides insights into the genetics of adaptive traits for red oak species.</title>
        <authorList>
            <person name="Kapoor B."/>
            <person name="Jenkins J."/>
            <person name="Schmutz J."/>
            <person name="Zhebentyayeva T."/>
            <person name="Kuelheim C."/>
            <person name="Coggeshall M."/>
            <person name="Heim C."/>
            <person name="Lasky J.R."/>
            <person name="Leites L."/>
            <person name="Islam-Faridi N."/>
            <person name="Romero-Severson J."/>
            <person name="DeLeo V.L."/>
            <person name="Lucas S.M."/>
            <person name="Lazic D."/>
            <person name="Gailing O."/>
            <person name="Carlson J."/>
            <person name="Staton M."/>
        </authorList>
    </citation>
    <scope>NUCLEOTIDE SEQUENCE [LARGE SCALE GENOMIC DNA]</scope>
    <source>
        <strain evidence="3">Pseudo-F2</strain>
    </source>
</reference>
<gene>
    <name evidence="3" type="ORF">RGQ29_008028</name>
</gene>
<dbReference type="EMBL" id="JAXUIC010000012">
    <property type="protein sequence ID" value="KAK4558525.1"/>
    <property type="molecule type" value="Genomic_DNA"/>
</dbReference>
<evidence type="ECO:0000259" key="2">
    <source>
        <dbReference type="Pfam" id="PF03914"/>
    </source>
</evidence>
<sequence length="202" mass="22471">MIGDGKLLTNAHCVEHDTQEVQEETAKETDADMSSRKLGIDHFDNEESNPIKSKAMKSSLWEIDTLRHHYCPPVSRFVLSLENDLTVRAKTTEMTVQDFSSGSYATIFGDEGVLVRRIEPTSDAHSVLKEPRDFICCCTKEEKVLIPNFLPDFYISLIQCTYNEATIECKFHVACAAASMPAVLICCDNSLLGISISATDTL</sequence>
<proteinExistence type="inferred from homology"/>
<dbReference type="PANTHER" id="PTHR12455">
    <property type="entry name" value="NUCLEOLAR COMPLEX PROTEIN 4"/>
    <property type="match status" value="1"/>
</dbReference>
<evidence type="ECO:0000313" key="3">
    <source>
        <dbReference type="EMBL" id="KAK4558525.1"/>
    </source>
</evidence>
<evidence type="ECO:0000313" key="4">
    <source>
        <dbReference type="Proteomes" id="UP001324115"/>
    </source>
</evidence>
<keyword evidence="4" id="KW-1185">Reference proteome</keyword>
<dbReference type="PANTHER" id="PTHR12455:SF0">
    <property type="entry name" value="NUCLEOLAR COMPLEX PROTEIN 4 HOMOLOG"/>
    <property type="match status" value="1"/>
</dbReference>
<dbReference type="InterPro" id="IPR027193">
    <property type="entry name" value="Noc4"/>
</dbReference>
<dbReference type="GO" id="GO:0042254">
    <property type="term" value="P:ribosome biogenesis"/>
    <property type="evidence" value="ECO:0007669"/>
    <property type="project" value="InterPro"/>
</dbReference>
<dbReference type="AlphaFoldDB" id="A0AAN7DZ63"/>
<accession>A0AAN7DZ63</accession>
<feature type="domain" description="CCAAT-binding factor" evidence="2">
    <location>
        <begin position="20"/>
        <end position="78"/>
    </location>
</feature>
<dbReference type="GO" id="GO:0030692">
    <property type="term" value="C:Noc4p-Nop14p complex"/>
    <property type="evidence" value="ECO:0007669"/>
    <property type="project" value="TreeGrafter"/>
</dbReference>
<comment type="similarity">
    <text evidence="1">Belongs to the CBF/MAK21 family.</text>
</comment>
<dbReference type="GO" id="GO:0032040">
    <property type="term" value="C:small-subunit processome"/>
    <property type="evidence" value="ECO:0007669"/>
    <property type="project" value="TreeGrafter"/>
</dbReference>
<comment type="caution">
    <text evidence="3">The sequence shown here is derived from an EMBL/GenBank/DDBJ whole genome shotgun (WGS) entry which is preliminary data.</text>
</comment>
<organism evidence="3 4">
    <name type="scientific">Quercus rubra</name>
    <name type="common">Northern red oak</name>
    <name type="synonym">Quercus borealis</name>
    <dbReference type="NCBI Taxonomy" id="3512"/>
    <lineage>
        <taxon>Eukaryota</taxon>
        <taxon>Viridiplantae</taxon>
        <taxon>Streptophyta</taxon>
        <taxon>Embryophyta</taxon>
        <taxon>Tracheophyta</taxon>
        <taxon>Spermatophyta</taxon>
        <taxon>Magnoliopsida</taxon>
        <taxon>eudicotyledons</taxon>
        <taxon>Gunneridae</taxon>
        <taxon>Pentapetalae</taxon>
        <taxon>rosids</taxon>
        <taxon>fabids</taxon>
        <taxon>Fagales</taxon>
        <taxon>Fagaceae</taxon>
        <taxon>Quercus</taxon>
    </lineage>
</organism>
<dbReference type="Pfam" id="PF03914">
    <property type="entry name" value="CBF"/>
    <property type="match status" value="1"/>
</dbReference>
<dbReference type="InterPro" id="IPR005612">
    <property type="entry name" value="CCAAT-binding_factor"/>
</dbReference>
<evidence type="ECO:0000256" key="1">
    <source>
        <dbReference type="ARBA" id="ARBA00007797"/>
    </source>
</evidence>